<keyword evidence="5 8" id="KW-0406">Ion transport</keyword>
<evidence type="ECO:0000256" key="5">
    <source>
        <dbReference type="ARBA" id="ARBA00023065"/>
    </source>
</evidence>
<evidence type="ECO:0000256" key="4">
    <source>
        <dbReference type="ARBA" id="ARBA00023053"/>
    </source>
</evidence>
<dbReference type="Pfam" id="PF05896">
    <property type="entry name" value="NQRA_N"/>
    <property type="match status" value="1"/>
</dbReference>
<evidence type="ECO:0000256" key="8">
    <source>
        <dbReference type="HAMAP-Rule" id="MF_00425"/>
    </source>
</evidence>
<dbReference type="InterPro" id="IPR056147">
    <property type="entry name" value="NQRA_N"/>
</dbReference>
<proteinExistence type="inferred from homology"/>
<feature type="domain" description="NqrA second alpha/beta" evidence="11">
    <location>
        <begin position="121"/>
        <end position="272"/>
    </location>
</feature>
<keyword evidence="6 8" id="KW-0830">Ubiquinone</keyword>
<comment type="catalytic activity">
    <reaction evidence="8">
        <text>a ubiquinone + n Na(+)(in) + NADH + H(+) = a ubiquinol + n Na(+)(out) + NAD(+)</text>
        <dbReference type="Rhea" id="RHEA:47748"/>
        <dbReference type="Rhea" id="RHEA-COMP:9565"/>
        <dbReference type="Rhea" id="RHEA-COMP:9566"/>
        <dbReference type="ChEBI" id="CHEBI:15378"/>
        <dbReference type="ChEBI" id="CHEBI:16389"/>
        <dbReference type="ChEBI" id="CHEBI:17976"/>
        <dbReference type="ChEBI" id="CHEBI:29101"/>
        <dbReference type="ChEBI" id="CHEBI:57540"/>
        <dbReference type="ChEBI" id="CHEBI:57945"/>
        <dbReference type="EC" id="7.2.1.1"/>
    </reaction>
</comment>
<evidence type="ECO:0000259" key="10">
    <source>
        <dbReference type="Pfam" id="PF11973"/>
    </source>
</evidence>
<reference evidence="12" key="1">
    <citation type="submission" date="2019-02" db="EMBL/GenBank/DDBJ databases">
        <authorList>
            <person name="Gruber-Vodicka R. H."/>
            <person name="Seah K. B. B."/>
        </authorList>
    </citation>
    <scope>NUCLEOTIDE SEQUENCE</scope>
    <source>
        <strain evidence="13">BECK_S1320</strain>
        <strain evidence="12">BECK_S1321</strain>
    </source>
</reference>
<comment type="similarity">
    <text evidence="8">Belongs to the NqrA family.</text>
</comment>
<dbReference type="GO" id="GO:0016655">
    <property type="term" value="F:oxidoreductase activity, acting on NAD(P)H, quinone or similar compound as acceptor"/>
    <property type="evidence" value="ECO:0007669"/>
    <property type="project" value="UniProtKB-UniRule"/>
</dbReference>
<dbReference type="NCBIfam" id="TIGR01936">
    <property type="entry name" value="nqrA"/>
    <property type="match status" value="1"/>
</dbReference>
<comment type="function">
    <text evidence="8">NQR complex catalyzes the reduction of ubiquinone-1 to ubiquinol by two successive reactions, coupled with the transport of Na(+) ions from the cytoplasm to the periplasm. NqrA to NqrE are probably involved in the second step, the conversion of ubisemiquinone to ubiquinol.</text>
</comment>
<feature type="domain" description="Na(+)-translocating NADH-quinone reductase subunit A C-terminal" evidence="10">
    <location>
        <begin position="278"/>
        <end position="327"/>
    </location>
</feature>
<dbReference type="PANTHER" id="PTHR37839:SF1">
    <property type="entry name" value="NA(+)-TRANSLOCATING NADH-QUINONE REDUCTASE SUBUNIT A"/>
    <property type="match status" value="1"/>
</dbReference>
<dbReference type="InterPro" id="IPR056148">
    <property type="entry name" value="NQRA_2nd"/>
</dbReference>
<dbReference type="InterPro" id="IPR022615">
    <property type="entry name" value="NqrA_C_domain"/>
</dbReference>
<evidence type="ECO:0000256" key="3">
    <source>
        <dbReference type="ARBA" id="ARBA00023027"/>
    </source>
</evidence>
<keyword evidence="2 8" id="KW-1278">Translocase</keyword>
<keyword evidence="4 8" id="KW-0915">Sodium</keyword>
<protein>
    <recommendedName>
        <fullName evidence="8">Na(+)-translocating NADH-quinone reductase subunit A</fullName>
        <shortName evidence="8">Na(+)-NQR subunit A</shortName>
        <shortName evidence="8">Na(+)-translocating NQR subunit A</shortName>
        <ecNumber evidence="8">7.2.1.1</ecNumber>
    </recommendedName>
    <alternativeName>
        <fullName evidence="8">NQR complex subunit A</fullName>
    </alternativeName>
    <alternativeName>
        <fullName evidence="8">NQR-1 subunit A</fullName>
    </alternativeName>
</protein>
<accession>A0A450YHC8</accession>
<evidence type="ECO:0000256" key="7">
    <source>
        <dbReference type="ARBA" id="ARBA00023201"/>
    </source>
</evidence>
<sequence length="465" mass="51127">MQFKIKKGLDLPIAGAPEQIIHDGPPVKSVAVLGKEQIGLKPTMLVREGDPVSLGQPVFRDKRQPEVQYTAPGCGVVSAVHRGERRILQSVVITLDGKENEKAFKEEETFDTYYRDTLSLLDEERIKKNLLASGLWIAFRARPYSKVPSPGSRPHAIFVTAMDSNPLSVDADVVIDAYSQDFKDGITILSGLTDKVFICGGRPSSGDASWRDAFSNDGNKDKVVLAEFMGPHPAGLPGTHIHFLDPVSAKKTVWHIGYQDVIAIGKLFTAGHIWVERIVALAGPMVRKPRLIRSRLGASIQDSIAGEIEPGEESRAISGSVLSGHKAAGWSGYLGRYHTQISVLSEERERHFLDWIHPGINRHSHHNVFVSSILRRKRKFPLTTSTHGGLRAMVPVGSFSKVVPLDILPTILLRSLIVGDTDKAQQMGCLELDEEDLALCSYVCPSKYEYGPALRAALTHIEREG</sequence>
<dbReference type="HAMAP" id="MF_00425">
    <property type="entry name" value="NqrA"/>
    <property type="match status" value="1"/>
</dbReference>
<evidence type="ECO:0000313" key="12">
    <source>
        <dbReference type="EMBL" id="VFK40929.1"/>
    </source>
</evidence>
<name>A0A450YHC8_9GAMM</name>
<dbReference type="AlphaFoldDB" id="A0A450YHC8"/>
<dbReference type="Pfam" id="PF24836">
    <property type="entry name" value="NQRA_2nd"/>
    <property type="match status" value="1"/>
</dbReference>
<evidence type="ECO:0000256" key="1">
    <source>
        <dbReference type="ARBA" id="ARBA00022448"/>
    </source>
</evidence>
<dbReference type="NCBIfam" id="NF003759">
    <property type="entry name" value="PRK05352.1-2"/>
    <property type="match status" value="1"/>
</dbReference>
<comment type="subunit">
    <text evidence="8">Composed of six subunits; NqrA, NqrB, NqrC, NqrD, NqrE and NqrF.</text>
</comment>
<dbReference type="EMBL" id="CAADFU010000139">
    <property type="protein sequence ID" value="VFK48733.1"/>
    <property type="molecule type" value="Genomic_DNA"/>
</dbReference>
<dbReference type="InterPro" id="IPR008703">
    <property type="entry name" value="NqrA"/>
</dbReference>
<gene>
    <name evidence="8" type="primary">nqrA</name>
    <name evidence="13" type="ORF">BECKSD772E_GA0070983_11392</name>
    <name evidence="12" type="ORF">BECKSD772F_GA0070984_10792</name>
</gene>
<evidence type="ECO:0000256" key="6">
    <source>
        <dbReference type="ARBA" id="ARBA00023075"/>
    </source>
</evidence>
<keyword evidence="7 8" id="KW-0739">Sodium transport</keyword>
<dbReference type="GO" id="GO:0006814">
    <property type="term" value="P:sodium ion transport"/>
    <property type="evidence" value="ECO:0007669"/>
    <property type="project" value="UniProtKB-UniRule"/>
</dbReference>
<organism evidence="12">
    <name type="scientific">Candidatus Kentrum sp. SD</name>
    <dbReference type="NCBI Taxonomy" id="2126332"/>
    <lineage>
        <taxon>Bacteria</taxon>
        <taxon>Pseudomonadati</taxon>
        <taxon>Pseudomonadota</taxon>
        <taxon>Gammaproteobacteria</taxon>
        <taxon>Candidatus Kentrum</taxon>
    </lineage>
</organism>
<evidence type="ECO:0000256" key="2">
    <source>
        <dbReference type="ARBA" id="ARBA00022967"/>
    </source>
</evidence>
<evidence type="ECO:0000259" key="9">
    <source>
        <dbReference type="Pfam" id="PF05896"/>
    </source>
</evidence>
<keyword evidence="1 8" id="KW-0813">Transport</keyword>
<dbReference type="PANTHER" id="PTHR37839">
    <property type="entry name" value="NA(+)-TRANSLOCATING NADH-QUINONE REDUCTASE SUBUNIT A"/>
    <property type="match status" value="1"/>
</dbReference>
<keyword evidence="3 8" id="KW-0520">NAD</keyword>
<evidence type="ECO:0000313" key="13">
    <source>
        <dbReference type="EMBL" id="VFK48733.1"/>
    </source>
</evidence>
<dbReference type="EC" id="7.2.1.1" evidence="8"/>
<dbReference type="Pfam" id="PF11973">
    <property type="entry name" value="NQRA_SLBB"/>
    <property type="match status" value="1"/>
</dbReference>
<dbReference type="EMBL" id="CAADFR010000079">
    <property type="protein sequence ID" value="VFK40929.1"/>
    <property type="molecule type" value="Genomic_DNA"/>
</dbReference>
<evidence type="ECO:0000259" key="11">
    <source>
        <dbReference type="Pfam" id="PF24836"/>
    </source>
</evidence>
<feature type="domain" description="NqrA N-terminal barrel-sandwich hybrid" evidence="9">
    <location>
        <begin position="4"/>
        <end position="96"/>
    </location>
</feature>